<feature type="domain" description="ABC transporter" evidence="4">
    <location>
        <begin position="2"/>
        <end position="227"/>
    </location>
</feature>
<dbReference type="PANTHER" id="PTHR42939:SF1">
    <property type="entry name" value="ABC TRANSPORTER ATP-BINDING PROTEIN ALBC-RELATED"/>
    <property type="match status" value="1"/>
</dbReference>
<dbReference type="KEGG" id="hhy:Halhy_5993"/>
<evidence type="ECO:0000256" key="3">
    <source>
        <dbReference type="ARBA" id="ARBA00022840"/>
    </source>
</evidence>
<dbReference type="PANTHER" id="PTHR42939">
    <property type="entry name" value="ABC TRANSPORTER ATP-BINDING PROTEIN ALBC-RELATED"/>
    <property type="match status" value="1"/>
</dbReference>
<dbReference type="InterPro" id="IPR051782">
    <property type="entry name" value="ABC_Transporter_VariousFunc"/>
</dbReference>
<dbReference type="InterPro" id="IPR003439">
    <property type="entry name" value="ABC_transporter-like_ATP-bd"/>
</dbReference>
<evidence type="ECO:0000256" key="1">
    <source>
        <dbReference type="ARBA" id="ARBA00022448"/>
    </source>
</evidence>
<dbReference type="OrthoDB" id="9808363at2"/>
<dbReference type="GO" id="GO:0005524">
    <property type="term" value="F:ATP binding"/>
    <property type="evidence" value="ECO:0007669"/>
    <property type="project" value="UniProtKB-KW"/>
</dbReference>
<dbReference type="EMBL" id="CP002691">
    <property type="protein sequence ID" value="AEE53816.1"/>
    <property type="molecule type" value="Genomic_DNA"/>
</dbReference>
<dbReference type="GO" id="GO:0016887">
    <property type="term" value="F:ATP hydrolysis activity"/>
    <property type="evidence" value="ECO:0007669"/>
    <property type="project" value="InterPro"/>
</dbReference>
<dbReference type="InterPro" id="IPR003593">
    <property type="entry name" value="AAA+_ATPase"/>
</dbReference>
<dbReference type="SUPFAM" id="SSF52540">
    <property type="entry name" value="P-loop containing nucleoside triphosphate hydrolases"/>
    <property type="match status" value="1"/>
</dbReference>
<evidence type="ECO:0000313" key="6">
    <source>
        <dbReference type="Proteomes" id="UP000008461"/>
    </source>
</evidence>
<evidence type="ECO:0000256" key="2">
    <source>
        <dbReference type="ARBA" id="ARBA00022741"/>
    </source>
</evidence>
<dbReference type="PROSITE" id="PS50893">
    <property type="entry name" value="ABC_TRANSPORTER_2"/>
    <property type="match status" value="1"/>
</dbReference>
<dbReference type="InterPro" id="IPR027417">
    <property type="entry name" value="P-loop_NTPase"/>
</dbReference>
<accession>F4L1B9</accession>
<dbReference type="STRING" id="760192.Halhy_5993"/>
<dbReference type="Proteomes" id="UP000008461">
    <property type="component" value="Chromosome"/>
</dbReference>
<evidence type="ECO:0000313" key="5">
    <source>
        <dbReference type="EMBL" id="AEE53816.1"/>
    </source>
</evidence>
<reference evidence="5 6" key="1">
    <citation type="journal article" date="2011" name="Stand. Genomic Sci.">
        <title>Complete genome sequence of Haliscomenobacter hydrossis type strain (O).</title>
        <authorList>
            <consortium name="US DOE Joint Genome Institute (JGI-PGF)"/>
            <person name="Daligault H."/>
            <person name="Lapidus A."/>
            <person name="Zeytun A."/>
            <person name="Nolan M."/>
            <person name="Lucas S."/>
            <person name="Del Rio T.G."/>
            <person name="Tice H."/>
            <person name="Cheng J.F."/>
            <person name="Tapia R."/>
            <person name="Han C."/>
            <person name="Goodwin L."/>
            <person name="Pitluck S."/>
            <person name="Liolios K."/>
            <person name="Pagani I."/>
            <person name="Ivanova N."/>
            <person name="Huntemann M."/>
            <person name="Mavromatis K."/>
            <person name="Mikhailova N."/>
            <person name="Pati A."/>
            <person name="Chen A."/>
            <person name="Palaniappan K."/>
            <person name="Land M."/>
            <person name="Hauser L."/>
            <person name="Brambilla E.M."/>
            <person name="Rohde M."/>
            <person name="Verbarg S."/>
            <person name="Goker M."/>
            <person name="Bristow J."/>
            <person name="Eisen J.A."/>
            <person name="Markowitz V."/>
            <person name="Hugenholtz P."/>
            <person name="Kyrpides N.C."/>
            <person name="Klenk H.P."/>
            <person name="Woyke T."/>
        </authorList>
    </citation>
    <scope>NUCLEOTIDE SEQUENCE [LARGE SCALE GENOMIC DNA]</scope>
    <source>
        <strain evidence="6">ATCC 27775 / DSM 1100 / LMG 10767 / O</strain>
    </source>
</reference>
<dbReference type="RefSeq" id="WP_013768343.1">
    <property type="nucleotide sequence ID" value="NC_015510.1"/>
</dbReference>
<dbReference type="HOGENOM" id="CLU_000604_1_2_10"/>
<dbReference type="eggNOG" id="COG1131">
    <property type="taxonomic scope" value="Bacteria"/>
</dbReference>
<name>F4L1B9_HALH1</name>
<protein>
    <submittedName>
        <fullName evidence="5">ABC transporter related protein</fullName>
    </submittedName>
</protein>
<keyword evidence="1" id="KW-0813">Transport</keyword>
<dbReference type="Gene3D" id="3.40.50.300">
    <property type="entry name" value="P-loop containing nucleotide triphosphate hydrolases"/>
    <property type="match status" value="1"/>
</dbReference>
<proteinExistence type="predicted"/>
<dbReference type="SMART" id="SM00382">
    <property type="entry name" value="AAA"/>
    <property type="match status" value="1"/>
</dbReference>
<sequence>MIQLQNLVFRYHPKRPLFESLNLSIQQPGIVGLLGSNGAGKTTLLHLLAGLRFPWAGECNVLGDEPRKRRLAWQQQVLFVPESIEMPARTLQRWLSELAPFYPRFDQRLFEAIVKEFELEVVGKLSELSFGQQKKVMLAFALATQVKVLLLDEPSNGLDVFSKTQLRRIWTRHLPEDTLVVISTHQVRELGAQFDQVVVIDQGKLLFHQSTEVLNARFCIQRSTEMPGEDAVYYEPIPGGYLALYIAEPGDPETEIDLEILMKAIVEKPEIVVHLQNDQVYVQQ</sequence>
<reference key="2">
    <citation type="submission" date="2011-04" db="EMBL/GenBank/DDBJ databases">
        <title>Complete sequence of chromosome of Haliscomenobacter hydrossis DSM 1100.</title>
        <authorList>
            <consortium name="US DOE Joint Genome Institute (JGI-PGF)"/>
            <person name="Lucas S."/>
            <person name="Han J."/>
            <person name="Lapidus A."/>
            <person name="Bruce D."/>
            <person name="Goodwin L."/>
            <person name="Pitluck S."/>
            <person name="Peters L."/>
            <person name="Kyrpides N."/>
            <person name="Mavromatis K."/>
            <person name="Ivanova N."/>
            <person name="Ovchinnikova G."/>
            <person name="Pagani I."/>
            <person name="Daligault H."/>
            <person name="Detter J.C."/>
            <person name="Han C."/>
            <person name="Land M."/>
            <person name="Hauser L."/>
            <person name="Markowitz V."/>
            <person name="Cheng J.-F."/>
            <person name="Hugenholtz P."/>
            <person name="Woyke T."/>
            <person name="Wu D."/>
            <person name="Verbarg S."/>
            <person name="Frueling A."/>
            <person name="Brambilla E."/>
            <person name="Klenk H.-P."/>
            <person name="Eisen J.A."/>
        </authorList>
    </citation>
    <scope>NUCLEOTIDE SEQUENCE</scope>
    <source>
        <strain>DSM 1100</strain>
    </source>
</reference>
<evidence type="ECO:0000259" key="4">
    <source>
        <dbReference type="PROSITE" id="PS50893"/>
    </source>
</evidence>
<dbReference type="CDD" id="cd03230">
    <property type="entry name" value="ABC_DR_subfamily_A"/>
    <property type="match status" value="1"/>
</dbReference>
<organism evidence="5 6">
    <name type="scientific">Haliscomenobacter hydrossis (strain ATCC 27775 / DSM 1100 / LMG 10767 / O)</name>
    <dbReference type="NCBI Taxonomy" id="760192"/>
    <lineage>
        <taxon>Bacteria</taxon>
        <taxon>Pseudomonadati</taxon>
        <taxon>Bacteroidota</taxon>
        <taxon>Saprospiria</taxon>
        <taxon>Saprospirales</taxon>
        <taxon>Haliscomenobacteraceae</taxon>
        <taxon>Haliscomenobacter</taxon>
    </lineage>
</organism>
<keyword evidence="2" id="KW-0547">Nucleotide-binding</keyword>
<gene>
    <name evidence="5" type="ordered locus">Halhy_5993</name>
</gene>
<keyword evidence="3" id="KW-0067">ATP-binding</keyword>
<dbReference type="Pfam" id="PF00005">
    <property type="entry name" value="ABC_tran"/>
    <property type="match status" value="1"/>
</dbReference>
<dbReference type="AlphaFoldDB" id="F4L1B9"/>
<keyword evidence="6" id="KW-1185">Reference proteome</keyword>